<reference evidence="6" key="1">
    <citation type="journal article" date="2019" name="Int. J. Syst. Evol. Microbiol.">
        <title>The Global Catalogue of Microorganisms (GCM) 10K type strain sequencing project: providing services to taxonomists for standard genome sequencing and annotation.</title>
        <authorList>
            <consortium name="The Broad Institute Genomics Platform"/>
            <consortium name="The Broad Institute Genome Sequencing Center for Infectious Disease"/>
            <person name="Wu L."/>
            <person name="Ma J."/>
        </authorList>
    </citation>
    <scope>NUCLEOTIDE SEQUENCE [LARGE SCALE GENOMIC DNA]</scope>
    <source>
        <strain evidence="6">CCUG 50213</strain>
    </source>
</reference>
<protein>
    <submittedName>
        <fullName evidence="5">ComF family protein</fullName>
    </submittedName>
</protein>
<accession>A0ABW3TPR3</accession>
<dbReference type="InterPro" id="IPR029057">
    <property type="entry name" value="PRTase-like"/>
</dbReference>
<keyword evidence="6" id="KW-1185">Reference proteome</keyword>
<dbReference type="Proteomes" id="UP001597181">
    <property type="component" value="Unassembled WGS sequence"/>
</dbReference>
<evidence type="ECO:0000256" key="1">
    <source>
        <dbReference type="ARBA" id="ARBA00008007"/>
    </source>
</evidence>
<dbReference type="PANTHER" id="PTHR47505:SF1">
    <property type="entry name" value="DNA UTILIZATION PROTEIN YHGH"/>
    <property type="match status" value="1"/>
</dbReference>
<dbReference type="Pfam" id="PF00156">
    <property type="entry name" value="Pribosyltran"/>
    <property type="match status" value="1"/>
</dbReference>
<evidence type="ECO:0000256" key="2">
    <source>
        <dbReference type="SAM" id="MobiDB-lite"/>
    </source>
</evidence>
<name>A0ABW3TPR3_9MICO</name>
<dbReference type="PANTHER" id="PTHR47505">
    <property type="entry name" value="DNA UTILIZATION PROTEIN YHGH"/>
    <property type="match status" value="1"/>
</dbReference>
<evidence type="ECO:0000256" key="3">
    <source>
        <dbReference type="SAM" id="SignalP"/>
    </source>
</evidence>
<dbReference type="Gene3D" id="3.40.50.2020">
    <property type="match status" value="1"/>
</dbReference>
<feature type="signal peptide" evidence="3">
    <location>
        <begin position="1"/>
        <end position="27"/>
    </location>
</feature>
<dbReference type="RefSeq" id="WP_343958259.1">
    <property type="nucleotide sequence ID" value="NZ_BAAAKZ010000002.1"/>
</dbReference>
<evidence type="ECO:0000313" key="6">
    <source>
        <dbReference type="Proteomes" id="UP001597181"/>
    </source>
</evidence>
<dbReference type="InterPro" id="IPR051910">
    <property type="entry name" value="ComF/GntX_DNA_util-trans"/>
</dbReference>
<evidence type="ECO:0000313" key="5">
    <source>
        <dbReference type="EMBL" id="MFD1201423.1"/>
    </source>
</evidence>
<feature type="region of interest" description="Disordered" evidence="2">
    <location>
        <begin position="109"/>
        <end position="139"/>
    </location>
</feature>
<evidence type="ECO:0000259" key="4">
    <source>
        <dbReference type="Pfam" id="PF00156"/>
    </source>
</evidence>
<dbReference type="SUPFAM" id="SSF53271">
    <property type="entry name" value="PRTase-like"/>
    <property type="match status" value="1"/>
</dbReference>
<gene>
    <name evidence="5" type="ORF">ACFQ3U_05900</name>
</gene>
<comment type="similarity">
    <text evidence="1">Belongs to the ComF/GntX family.</text>
</comment>
<keyword evidence="3" id="KW-0732">Signal</keyword>
<dbReference type="InterPro" id="IPR000836">
    <property type="entry name" value="PRTase_dom"/>
</dbReference>
<sequence>MNQHHTKLKLRELALDALALLWPTACAGCGALDRELCDGCRDEIVTGPPAQPLVRVDGAGAPCYAASEYAGALRSVLLSYKHGGAYGFVRPLGARLRTTLVAALAATPETTPDARPGARPGSPMPLVVPAPSRRQRTRERGWRHVDELVRVALLRGRLPLERCSALAASRGRTGQVGLSAVAREANASRITVRRSKTRTVHGRSVVLVDDIVTTGATARAAVAALEAAGATVVAVVALCSAVRRDAPQKTEWNLTGERG</sequence>
<comment type="caution">
    <text evidence="5">The sequence shown here is derived from an EMBL/GenBank/DDBJ whole genome shotgun (WGS) entry which is preliminary data.</text>
</comment>
<proteinExistence type="inferred from homology"/>
<feature type="domain" description="Phosphoribosyltransferase" evidence="4">
    <location>
        <begin position="188"/>
        <end position="244"/>
    </location>
</feature>
<organism evidence="5 6">
    <name type="scientific">Leucobacter albus</name>
    <dbReference type="NCBI Taxonomy" id="272210"/>
    <lineage>
        <taxon>Bacteria</taxon>
        <taxon>Bacillati</taxon>
        <taxon>Actinomycetota</taxon>
        <taxon>Actinomycetes</taxon>
        <taxon>Micrococcales</taxon>
        <taxon>Microbacteriaceae</taxon>
        <taxon>Leucobacter</taxon>
    </lineage>
</organism>
<feature type="chain" id="PRO_5046597294" evidence="3">
    <location>
        <begin position="28"/>
        <end position="259"/>
    </location>
</feature>
<dbReference type="EMBL" id="JBHTLY010000002">
    <property type="protein sequence ID" value="MFD1201423.1"/>
    <property type="molecule type" value="Genomic_DNA"/>
</dbReference>